<organism evidence="4 5">
    <name type="scientific">Rhodopirellula maiorica SM1</name>
    <dbReference type="NCBI Taxonomy" id="1265738"/>
    <lineage>
        <taxon>Bacteria</taxon>
        <taxon>Pseudomonadati</taxon>
        <taxon>Planctomycetota</taxon>
        <taxon>Planctomycetia</taxon>
        <taxon>Pirellulales</taxon>
        <taxon>Pirellulaceae</taxon>
        <taxon>Novipirellula</taxon>
    </lineage>
</organism>
<keyword evidence="1 2" id="KW-0129">CBS domain</keyword>
<dbReference type="AlphaFoldDB" id="M5RBR2"/>
<dbReference type="PANTHER" id="PTHR43080:SF29">
    <property type="entry name" value="OS02G0818000 PROTEIN"/>
    <property type="match status" value="1"/>
</dbReference>
<dbReference type="EMBL" id="ANOG01000947">
    <property type="protein sequence ID" value="EMI16511.1"/>
    <property type="molecule type" value="Genomic_DNA"/>
</dbReference>
<dbReference type="PANTHER" id="PTHR43080">
    <property type="entry name" value="CBS DOMAIN-CONTAINING PROTEIN CBSX3, MITOCHONDRIAL"/>
    <property type="match status" value="1"/>
</dbReference>
<dbReference type="PROSITE" id="PS51371">
    <property type="entry name" value="CBS"/>
    <property type="match status" value="2"/>
</dbReference>
<dbReference type="InterPro" id="IPR046342">
    <property type="entry name" value="CBS_dom_sf"/>
</dbReference>
<name>M5RBR2_9BACT</name>
<evidence type="ECO:0000313" key="4">
    <source>
        <dbReference type="EMBL" id="EMI16511.1"/>
    </source>
</evidence>
<protein>
    <submittedName>
        <fullName evidence="4">Cystathionine beta-synthase, core domain protein</fullName>
    </submittedName>
</protein>
<proteinExistence type="predicted"/>
<dbReference type="InterPro" id="IPR051257">
    <property type="entry name" value="Diverse_CBS-Domain"/>
</dbReference>
<reference evidence="4 5" key="1">
    <citation type="journal article" date="2013" name="Mar. Genomics">
        <title>Expression of sulfatases in Rhodopirellula baltica and the diversity of sulfatases in the genus Rhodopirellula.</title>
        <authorList>
            <person name="Wegner C.E."/>
            <person name="Richter-Heitmann T."/>
            <person name="Klindworth A."/>
            <person name="Klockow C."/>
            <person name="Richter M."/>
            <person name="Achstetter T."/>
            <person name="Glockner F.O."/>
            <person name="Harder J."/>
        </authorList>
    </citation>
    <scope>NUCLEOTIDE SEQUENCE [LARGE SCALE GENOMIC DNA]</scope>
    <source>
        <strain evidence="4 5">SM1</strain>
    </source>
</reference>
<evidence type="ECO:0000313" key="5">
    <source>
        <dbReference type="Proteomes" id="UP000011991"/>
    </source>
</evidence>
<dbReference type="RefSeq" id="WP_008706469.1">
    <property type="nucleotide sequence ID" value="NZ_ANOG01000947.1"/>
</dbReference>
<accession>M5RBR2</accession>
<evidence type="ECO:0000256" key="1">
    <source>
        <dbReference type="ARBA" id="ARBA00023122"/>
    </source>
</evidence>
<sequence>MTTFAKGDEAVEAWMSTSISAVDREATVRDVLELMKSKNVSSIPVVDSEGNVVGIVTRGDLANVVLSTDQILDSDYPHFEDCLWAVELIQRRFGTDKVTEVMSENVALVHPETTMNDAAKQMADDGFHHLAVTKNKKLLGMLSASDFVRLVAGGSGGKDAGA</sequence>
<dbReference type="Proteomes" id="UP000011991">
    <property type="component" value="Unassembled WGS sequence"/>
</dbReference>
<feature type="domain" description="CBS" evidence="3">
    <location>
        <begin position="102"/>
        <end position="160"/>
    </location>
</feature>
<dbReference type="OrthoDB" id="9794094at2"/>
<gene>
    <name evidence="4" type="ORF">RMSM_06560</name>
</gene>
<dbReference type="Gene3D" id="3.10.580.10">
    <property type="entry name" value="CBS-domain"/>
    <property type="match status" value="1"/>
</dbReference>
<evidence type="ECO:0000259" key="3">
    <source>
        <dbReference type="PROSITE" id="PS51371"/>
    </source>
</evidence>
<dbReference type="Pfam" id="PF00571">
    <property type="entry name" value="CBS"/>
    <property type="match status" value="2"/>
</dbReference>
<feature type="domain" description="CBS" evidence="3">
    <location>
        <begin position="15"/>
        <end position="74"/>
    </location>
</feature>
<dbReference type="InterPro" id="IPR000644">
    <property type="entry name" value="CBS_dom"/>
</dbReference>
<comment type="caution">
    <text evidence="4">The sequence shown here is derived from an EMBL/GenBank/DDBJ whole genome shotgun (WGS) entry which is preliminary data.</text>
</comment>
<keyword evidence="5" id="KW-1185">Reference proteome</keyword>
<dbReference type="SUPFAM" id="SSF54631">
    <property type="entry name" value="CBS-domain pair"/>
    <property type="match status" value="1"/>
</dbReference>
<dbReference type="SMART" id="SM00116">
    <property type="entry name" value="CBS"/>
    <property type="match status" value="2"/>
</dbReference>
<evidence type="ECO:0000256" key="2">
    <source>
        <dbReference type="PROSITE-ProRule" id="PRU00703"/>
    </source>
</evidence>